<reference evidence="7 8" key="1">
    <citation type="journal article" date="2021" name="Sci. Rep.">
        <title>The genome of the diatom Chaetoceros tenuissimus carries an ancient integrated fragment of an extant virus.</title>
        <authorList>
            <person name="Hongo Y."/>
            <person name="Kimura K."/>
            <person name="Takaki Y."/>
            <person name="Yoshida Y."/>
            <person name="Baba S."/>
            <person name="Kobayashi G."/>
            <person name="Nagasaki K."/>
            <person name="Hano T."/>
            <person name="Tomaru Y."/>
        </authorList>
    </citation>
    <scope>NUCLEOTIDE SEQUENCE [LARGE SCALE GENOMIC DNA]</scope>
    <source>
        <strain evidence="7 8">NIES-3715</strain>
    </source>
</reference>
<sequence length="327" mass="36354">MTLADVEKQSLLEQNTSEKDTSMQSKGKTDGKSTIGMYKLAVKRTFICILASVVFGLCLYFSVSPEVSQEFFAGWLLEQSLSVDNVLVFLLLFDYFKVPLENQDRVLKYGIIGAMIMRAVMIGLGSVALHHFQAVQLIFAGILIYSSASVLLSKLYNTLGGYVEANVDKEDMSKNQVVRLSKQLFHVTDKFDGDKFFVFLDGKRKATPLLICMISIEFSDVIFAVDSVPAVFGVTNNPLVVYSSNIFAIVGLRSMYIILSKAASDLEYLEPAVALVVGFIGLKFVCDYLNHRISIQISLIVVVSIIGIGVILSFWSKNRKLKNKMQQ</sequence>
<evidence type="ECO:0000256" key="4">
    <source>
        <dbReference type="ARBA" id="ARBA00023136"/>
    </source>
</evidence>
<evidence type="ECO:0000256" key="3">
    <source>
        <dbReference type="ARBA" id="ARBA00022989"/>
    </source>
</evidence>
<dbReference type="InterPro" id="IPR022369">
    <property type="entry name" value="Integral_membrane_TerC_rswitch"/>
</dbReference>
<dbReference type="Proteomes" id="UP001054902">
    <property type="component" value="Unassembled WGS sequence"/>
</dbReference>
<feature type="transmembrane region" description="Helical" evidence="6">
    <location>
        <begin position="297"/>
        <end position="315"/>
    </location>
</feature>
<comment type="caution">
    <text evidence="7">The sequence shown here is derived from an EMBL/GenBank/DDBJ whole genome shotgun (WGS) entry which is preliminary data.</text>
</comment>
<evidence type="ECO:0000313" key="7">
    <source>
        <dbReference type="EMBL" id="GFH52130.1"/>
    </source>
</evidence>
<feature type="transmembrane region" description="Helical" evidence="6">
    <location>
        <begin position="134"/>
        <end position="152"/>
    </location>
</feature>
<keyword evidence="8" id="KW-1185">Reference proteome</keyword>
<evidence type="ECO:0000256" key="6">
    <source>
        <dbReference type="SAM" id="Phobius"/>
    </source>
</evidence>
<keyword evidence="2 6" id="KW-0812">Transmembrane</keyword>
<dbReference type="EMBL" id="BLLK01000045">
    <property type="protein sequence ID" value="GFH52130.1"/>
    <property type="molecule type" value="Genomic_DNA"/>
</dbReference>
<organism evidence="7 8">
    <name type="scientific">Chaetoceros tenuissimus</name>
    <dbReference type="NCBI Taxonomy" id="426638"/>
    <lineage>
        <taxon>Eukaryota</taxon>
        <taxon>Sar</taxon>
        <taxon>Stramenopiles</taxon>
        <taxon>Ochrophyta</taxon>
        <taxon>Bacillariophyta</taxon>
        <taxon>Coscinodiscophyceae</taxon>
        <taxon>Chaetocerotophycidae</taxon>
        <taxon>Chaetocerotales</taxon>
        <taxon>Chaetocerotaceae</taxon>
        <taxon>Chaetoceros</taxon>
    </lineage>
</organism>
<evidence type="ECO:0000256" key="2">
    <source>
        <dbReference type="ARBA" id="ARBA00022692"/>
    </source>
</evidence>
<dbReference type="InterPro" id="IPR005496">
    <property type="entry name" value="Integral_membrane_TerC"/>
</dbReference>
<accession>A0AAD3H6F2</accession>
<dbReference type="NCBIfam" id="TIGR03718">
    <property type="entry name" value="R_switched_Alx"/>
    <property type="match status" value="1"/>
</dbReference>
<protein>
    <submittedName>
        <fullName evidence="7">Uncharacterized protein</fullName>
    </submittedName>
</protein>
<feature type="transmembrane region" description="Helical" evidence="6">
    <location>
        <begin position="106"/>
        <end position="128"/>
    </location>
</feature>
<dbReference type="GO" id="GO:0016020">
    <property type="term" value="C:membrane"/>
    <property type="evidence" value="ECO:0007669"/>
    <property type="project" value="UniProtKB-SubCell"/>
</dbReference>
<evidence type="ECO:0000256" key="5">
    <source>
        <dbReference type="SAM" id="MobiDB-lite"/>
    </source>
</evidence>
<keyword evidence="3 6" id="KW-1133">Transmembrane helix</keyword>
<feature type="transmembrane region" description="Helical" evidence="6">
    <location>
        <begin position="75"/>
        <end position="94"/>
    </location>
</feature>
<feature type="transmembrane region" description="Helical" evidence="6">
    <location>
        <begin position="239"/>
        <end position="259"/>
    </location>
</feature>
<proteinExistence type="predicted"/>
<feature type="transmembrane region" description="Helical" evidence="6">
    <location>
        <begin position="45"/>
        <end position="63"/>
    </location>
</feature>
<dbReference type="PANTHER" id="PTHR30238:SF0">
    <property type="entry name" value="THYLAKOID MEMBRANE PROTEIN TERC, CHLOROPLASTIC"/>
    <property type="match status" value="1"/>
</dbReference>
<dbReference type="Pfam" id="PF03741">
    <property type="entry name" value="TerC"/>
    <property type="match status" value="1"/>
</dbReference>
<dbReference type="AlphaFoldDB" id="A0AAD3H6F2"/>
<evidence type="ECO:0000313" key="8">
    <source>
        <dbReference type="Proteomes" id="UP001054902"/>
    </source>
</evidence>
<comment type="subcellular location">
    <subcellularLocation>
        <location evidence="1">Membrane</location>
        <topology evidence="1">Multi-pass membrane protein</topology>
    </subcellularLocation>
</comment>
<feature type="region of interest" description="Disordered" evidence="5">
    <location>
        <begin position="1"/>
        <end position="32"/>
    </location>
</feature>
<name>A0AAD3H6F2_9STRA</name>
<gene>
    <name evidence="7" type="ORF">CTEN210_08606</name>
</gene>
<evidence type="ECO:0000256" key="1">
    <source>
        <dbReference type="ARBA" id="ARBA00004141"/>
    </source>
</evidence>
<feature type="compositionally biased region" description="Basic and acidic residues" evidence="5">
    <location>
        <begin position="1"/>
        <end position="31"/>
    </location>
</feature>
<keyword evidence="4 6" id="KW-0472">Membrane</keyword>
<dbReference type="PANTHER" id="PTHR30238">
    <property type="entry name" value="MEMBRANE BOUND PREDICTED REDOX MODULATOR"/>
    <property type="match status" value="1"/>
</dbReference>